<keyword evidence="4" id="KW-1185">Reference proteome</keyword>
<reference evidence="3 4" key="1">
    <citation type="submission" date="2020-07" db="EMBL/GenBank/DDBJ databases">
        <title>Sequencing the genomes of 1000 actinobacteria strains.</title>
        <authorList>
            <person name="Klenk H.-P."/>
        </authorList>
    </citation>
    <scope>NUCLEOTIDE SEQUENCE [LARGE SCALE GENOMIC DNA]</scope>
    <source>
        <strain evidence="3 4">DSM 103833</strain>
    </source>
</reference>
<dbReference type="PANTHER" id="PTHR43669:SF3">
    <property type="entry name" value="ALCOHOL DEHYDROGENASE, PUTATIVE (AFU_ORTHOLOGUE AFUA_3G03445)-RELATED"/>
    <property type="match status" value="1"/>
</dbReference>
<dbReference type="PANTHER" id="PTHR43669">
    <property type="entry name" value="5-KETO-D-GLUCONATE 5-REDUCTASE"/>
    <property type="match status" value="1"/>
</dbReference>
<dbReference type="InterPro" id="IPR036291">
    <property type="entry name" value="NAD(P)-bd_dom_sf"/>
</dbReference>
<proteinExistence type="inferred from homology"/>
<dbReference type="InterPro" id="IPR002347">
    <property type="entry name" value="SDR_fam"/>
</dbReference>
<dbReference type="Gene3D" id="3.40.50.720">
    <property type="entry name" value="NAD(P)-binding Rossmann-like Domain"/>
    <property type="match status" value="1"/>
</dbReference>
<dbReference type="CDD" id="cd05233">
    <property type="entry name" value="SDR_c"/>
    <property type="match status" value="1"/>
</dbReference>
<dbReference type="PRINTS" id="PR00081">
    <property type="entry name" value="GDHRDH"/>
</dbReference>
<dbReference type="Proteomes" id="UP000530424">
    <property type="component" value="Unassembled WGS sequence"/>
</dbReference>
<evidence type="ECO:0000256" key="2">
    <source>
        <dbReference type="ARBA" id="ARBA00023002"/>
    </source>
</evidence>
<keyword evidence="2" id="KW-0560">Oxidoreductase</keyword>
<dbReference type="AlphaFoldDB" id="A0A853C6A2"/>
<dbReference type="SUPFAM" id="SSF51735">
    <property type="entry name" value="NAD(P)-binding Rossmann-fold domains"/>
    <property type="match status" value="1"/>
</dbReference>
<organism evidence="3 4">
    <name type="scientific">Nocardioides thalensis</name>
    <dbReference type="NCBI Taxonomy" id="1914755"/>
    <lineage>
        <taxon>Bacteria</taxon>
        <taxon>Bacillati</taxon>
        <taxon>Actinomycetota</taxon>
        <taxon>Actinomycetes</taxon>
        <taxon>Propionibacteriales</taxon>
        <taxon>Nocardioidaceae</taxon>
        <taxon>Nocardioides</taxon>
    </lineage>
</organism>
<protein>
    <submittedName>
        <fullName evidence="3">NAD(P)-dependent dehydrogenase (Short-subunit alcohol dehydrogenase family)</fullName>
    </submittedName>
</protein>
<evidence type="ECO:0000313" key="3">
    <source>
        <dbReference type="EMBL" id="NYJ02212.1"/>
    </source>
</evidence>
<name>A0A853C6A2_9ACTN</name>
<sequence length="221" mass="23164">MTQSDQPVLVVLGGGPGLGLSVARRFAREGYLAVLTTDSDEGADDLAETLRGEGFAAEGSGIDLTDPDDVTRVVKAVGERHGRIDVLHFNPSAWREKNPLELTVPELLEDLTLGAGALLPALQAARPYFADGGRILVTGSVAADKPWHRAASLGVQKAAVRNLVTSVDAALKPDGIRAVAVQINGSLAKDGPFAPPLIADAMWAAVTRSAEEWTPHVAYDG</sequence>
<comment type="caution">
    <text evidence="3">The sequence shown here is derived from an EMBL/GenBank/DDBJ whole genome shotgun (WGS) entry which is preliminary data.</text>
</comment>
<dbReference type="Pfam" id="PF00106">
    <property type="entry name" value="adh_short"/>
    <property type="match status" value="1"/>
</dbReference>
<evidence type="ECO:0000313" key="4">
    <source>
        <dbReference type="Proteomes" id="UP000530424"/>
    </source>
</evidence>
<evidence type="ECO:0000256" key="1">
    <source>
        <dbReference type="ARBA" id="ARBA00006484"/>
    </source>
</evidence>
<dbReference type="RefSeq" id="WP_179668612.1">
    <property type="nucleotide sequence ID" value="NZ_JACCFP010000001.1"/>
</dbReference>
<accession>A0A853C6A2</accession>
<dbReference type="EMBL" id="JACCFP010000001">
    <property type="protein sequence ID" value="NYJ02212.1"/>
    <property type="molecule type" value="Genomic_DNA"/>
</dbReference>
<dbReference type="GO" id="GO:0016491">
    <property type="term" value="F:oxidoreductase activity"/>
    <property type="evidence" value="ECO:0007669"/>
    <property type="project" value="UniProtKB-KW"/>
</dbReference>
<comment type="similarity">
    <text evidence="1">Belongs to the short-chain dehydrogenases/reductases (SDR) family.</text>
</comment>
<gene>
    <name evidence="3" type="ORF">HNR19_002910</name>
</gene>